<gene>
    <name evidence="6 8" type="primary">argA</name>
    <name evidence="8" type="ORF">HMPREF9098_0818</name>
</gene>
<dbReference type="EMBL" id="AEWV01000015">
    <property type="protein sequence ID" value="EGC17492.1"/>
    <property type="molecule type" value="Genomic_DNA"/>
</dbReference>
<dbReference type="CDD" id="cd04301">
    <property type="entry name" value="NAT_SF"/>
    <property type="match status" value="1"/>
</dbReference>
<dbReference type="EC" id="2.3.1.1" evidence="6"/>
<comment type="pathway">
    <text evidence="1 6">Amino-acid biosynthesis; L-arginine biosynthesis; N(2)-acetyl-L-ornithine from L-glutamate: step 1/4.</text>
</comment>
<evidence type="ECO:0000256" key="6">
    <source>
        <dbReference type="HAMAP-Rule" id="MF_01105"/>
    </source>
</evidence>
<dbReference type="PROSITE" id="PS51186">
    <property type="entry name" value="GNAT"/>
    <property type="match status" value="1"/>
</dbReference>
<dbReference type="PANTHER" id="PTHR30602">
    <property type="entry name" value="AMINO-ACID ACETYLTRANSFERASE"/>
    <property type="match status" value="1"/>
</dbReference>
<dbReference type="NCBIfam" id="NF003641">
    <property type="entry name" value="PRK05279.1"/>
    <property type="match status" value="1"/>
</dbReference>
<comment type="similarity">
    <text evidence="2 6">Belongs to the acetyltransferase family. ArgA subfamily.</text>
</comment>
<evidence type="ECO:0000256" key="3">
    <source>
        <dbReference type="ARBA" id="ARBA00022679"/>
    </source>
</evidence>
<dbReference type="HAMAP" id="MF_01105">
    <property type="entry name" value="N_acetyl_glu_synth"/>
    <property type="match status" value="1"/>
</dbReference>
<dbReference type="HOGENOM" id="CLU_024773_0_0_4"/>
<dbReference type="InterPro" id="IPR000182">
    <property type="entry name" value="GNAT_dom"/>
</dbReference>
<keyword evidence="6" id="KW-0963">Cytoplasm</keyword>
<keyword evidence="4 6" id="KW-0012">Acyltransferase</keyword>
<name>F0EY84_9NEIS</name>
<dbReference type="SUPFAM" id="SSF53633">
    <property type="entry name" value="Carbamate kinase-like"/>
    <property type="match status" value="1"/>
</dbReference>
<dbReference type="Gene3D" id="3.40.1160.10">
    <property type="entry name" value="Acetylglutamate kinase-like"/>
    <property type="match status" value="1"/>
</dbReference>
<evidence type="ECO:0000313" key="9">
    <source>
        <dbReference type="Proteomes" id="UP000004088"/>
    </source>
</evidence>
<keyword evidence="6" id="KW-0028">Amino-acid biosynthesis</keyword>
<evidence type="ECO:0000256" key="5">
    <source>
        <dbReference type="ARBA" id="ARBA00048372"/>
    </source>
</evidence>
<dbReference type="InterPro" id="IPR001048">
    <property type="entry name" value="Asp/Glu/Uridylate_kinase"/>
</dbReference>
<dbReference type="Pfam" id="PF00583">
    <property type="entry name" value="Acetyltransf_1"/>
    <property type="match status" value="1"/>
</dbReference>
<keyword evidence="9" id="KW-1185">Reference proteome</keyword>
<proteinExistence type="inferred from homology"/>
<dbReference type="GO" id="GO:0004042">
    <property type="term" value="F:L-glutamate N-acetyltransferase activity"/>
    <property type="evidence" value="ECO:0007669"/>
    <property type="project" value="UniProtKB-UniRule"/>
</dbReference>
<dbReference type="PIRSF" id="PIRSF000423">
    <property type="entry name" value="ArgA"/>
    <property type="match status" value="1"/>
</dbReference>
<keyword evidence="6" id="KW-0055">Arginine biosynthesis</keyword>
<comment type="subcellular location">
    <subcellularLocation>
        <location evidence="6">Cytoplasm</location>
    </subcellularLocation>
</comment>
<dbReference type="NCBIfam" id="TIGR01890">
    <property type="entry name" value="N-Ac-Glu-synth"/>
    <property type="match status" value="1"/>
</dbReference>
<dbReference type="SUPFAM" id="SSF55729">
    <property type="entry name" value="Acyl-CoA N-acyltransferases (Nat)"/>
    <property type="match status" value="1"/>
</dbReference>
<comment type="miscellaneous">
    <text evidence="6">In bacteria which possess the bifunctional enzyme ornithine acetyltransferase/N-acetylglutamate synthase (ArgJ), ArgA fulfills an anaplerotic role.</text>
</comment>
<comment type="catalytic activity">
    <reaction evidence="5 6">
        <text>L-glutamate + acetyl-CoA = N-acetyl-L-glutamate + CoA + H(+)</text>
        <dbReference type="Rhea" id="RHEA:24292"/>
        <dbReference type="ChEBI" id="CHEBI:15378"/>
        <dbReference type="ChEBI" id="CHEBI:29985"/>
        <dbReference type="ChEBI" id="CHEBI:44337"/>
        <dbReference type="ChEBI" id="CHEBI:57287"/>
        <dbReference type="ChEBI" id="CHEBI:57288"/>
        <dbReference type="EC" id="2.3.1.1"/>
    </reaction>
</comment>
<evidence type="ECO:0000256" key="1">
    <source>
        <dbReference type="ARBA" id="ARBA00004925"/>
    </source>
</evidence>
<evidence type="ECO:0000259" key="7">
    <source>
        <dbReference type="PROSITE" id="PS51186"/>
    </source>
</evidence>
<organism evidence="8 9">
    <name type="scientific">Kingella denitrificans ATCC 33394</name>
    <dbReference type="NCBI Taxonomy" id="888741"/>
    <lineage>
        <taxon>Bacteria</taxon>
        <taxon>Pseudomonadati</taxon>
        <taxon>Pseudomonadota</taxon>
        <taxon>Betaproteobacteria</taxon>
        <taxon>Neisseriales</taxon>
        <taxon>Neisseriaceae</taxon>
        <taxon>Kingella</taxon>
    </lineage>
</organism>
<dbReference type="Gene3D" id="3.40.630.30">
    <property type="match status" value="1"/>
</dbReference>
<dbReference type="AlphaFoldDB" id="F0EY84"/>
<dbReference type="STRING" id="888741.HMPREF9098_0818"/>
<evidence type="ECO:0000256" key="2">
    <source>
        <dbReference type="ARBA" id="ARBA00009145"/>
    </source>
</evidence>
<dbReference type="Proteomes" id="UP000004088">
    <property type="component" value="Unassembled WGS sequence"/>
</dbReference>
<reference evidence="8 9" key="1">
    <citation type="submission" date="2011-01" db="EMBL/GenBank/DDBJ databases">
        <authorList>
            <person name="Muzny D."/>
            <person name="Qin X."/>
            <person name="Deng J."/>
            <person name="Jiang H."/>
            <person name="Liu Y."/>
            <person name="Qu J."/>
            <person name="Song X.-Z."/>
            <person name="Zhang L."/>
            <person name="Thornton R."/>
            <person name="Coyle M."/>
            <person name="Francisco L."/>
            <person name="Jackson L."/>
            <person name="Javaid M."/>
            <person name="Korchina V."/>
            <person name="Kovar C."/>
            <person name="Mata R."/>
            <person name="Mathew T."/>
            <person name="Ngo R."/>
            <person name="Nguyen L."/>
            <person name="Nguyen N."/>
            <person name="Okwuonu G."/>
            <person name="Ongeri F."/>
            <person name="Pham C."/>
            <person name="Simmons D."/>
            <person name="Wilczek-Boney K."/>
            <person name="Hale W."/>
            <person name="Jakkamsetti A."/>
            <person name="Pham P."/>
            <person name="Ruth R."/>
            <person name="San Lucas F."/>
            <person name="Warren J."/>
            <person name="Zhang J."/>
            <person name="Zhao Z."/>
            <person name="Zhou C."/>
            <person name="Zhu D."/>
            <person name="Lee S."/>
            <person name="Bess C."/>
            <person name="Blankenburg K."/>
            <person name="Forbes L."/>
            <person name="Fu Q."/>
            <person name="Gubbala S."/>
            <person name="Hirani K."/>
            <person name="Jayaseelan J.C."/>
            <person name="Lara F."/>
            <person name="Munidasa M."/>
            <person name="Palculict T."/>
            <person name="Patil S."/>
            <person name="Pu L.-L."/>
            <person name="Saada N."/>
            <person name="Tang L."/>
            <person name="Weissenberger G."/>
            <person name="Zhu Y."/>
            <person name="Hemphill L."/>
            <person name="Shang Y."/>
            <person name="Youmans B."/>
            <person name="Ayvaz T."/>
            <person name="Ross M."/>
            <person name="Santibanez J."/>
            <person name="Aqrawi P."/>
            <person name="Gross S."/>
            <person name="Joshi V."/>
            <person name="Fowler G."/>
            <person name="Nazareth L."/>
            <person name="Reid J."/>
            <person name="Worley K."/>
            <person name="Petrosino J."/>
            <person name="Highlander S."/>
            <person name="Gibbs R."/>
        </authorList>
    </citation>
    <scope>NUCLEOTIDE SEQUENCE [LARGE SCALE GENOMIC DNA]</scope>
    <source>
        <strain evidence="8 9">ATCC 33394</strain>
    </source>
</reference>
<comment type="caution">
    <text evidence="8">The sequence shown here is derived from an EMBL/GenBank/DDBJ whole genome shotgun (WGS) entry which is preliminary data.</text>
</comment>
<protein>
    <recommendedName>
        <fullName evidence="6">Amino-acid acetyltransferase</fullName>
        <ecNumber evidence="6">2.3.1.1</ecNumber>
    </recommendedName>
    <alternativeName>
        <fullName evidence="6">N-acetylglutamate synthase</fullName>
        <shortName evidence="6">AGS</shortName>
        <shortName evidence="6">NAGS</shortName>
    </alternativeName>
</protein>
<dbReference type="PANTHER" id="PTHR30602:SF12">
    <property type="entry name" value="AMINO-ACID ACETYLTRANSFERASE NAGS1, CHLOROPLASTIC-RELATED"/>
    <property type="match status" value="1"/>
</dbReference>
<dbReference type="RefSeq" id="WP_003782120.1">
    <property type="nucleotide sequence ID" value="NZ_GL870929.1"/>
</dbReference>
<feature type="domain" description="N-acetyltransferase" evidence="7">
    <location>
        <begin position="288"/>
        <end position="428"/>
    </location>
</feature>
<dbReference type="UniPathway" id="UPA00068">
    <property type="reaction ID" value="UER00106"/>
</dbReference>
<keyword evidence="3 6" id="KW-0808">Transferase</keyword>
<dbReference type="GO" id="GO:0005737">
    <property type="term" value="C:cytoplasm"/>
    <property type="evidence" value="ECO:0007669"/>
    <property type="project" value="UniProtKB-SubCell"/>
</dbReference>
<accession>F0EY84</accession>
<dbReference type="GO" id="GO:0006526">
    <property type="term" value="P:L-arginine biosynthetic process"/>
    <property type="evidence" value="ECO:0007669"/>
    <property type="project" value="UniProtKB-UniRule"/>
</dbReference>
<dbReference type="InterPro" id="IPR010167">
    <property type="entry name" value="NH2A_AcTrfase"/>
</dbReference>
<dbReference type="InterPro" id="IPR036393">
    <property type="entry name" value="AceGlu_kinase-like_sf"/>
</dbReference>
<dbReference type="InterPro" id="IPR016181">
    <property type="entry name" value="Acyl_CoA_acyltransferase"/>
</dbReference>
<sequence length="437" mass="47286">MNPFFTQAFREAAPYIHYLRGKTLVIGLSSTLLAPQVLPNLAADLNLMAALGIRLVLVYDADAQIAALCRQSGYEPQYHNGRAVCSEILLRHAKQACGEIQFDVQAALSLGFAHSPQRTPRLHIGSGNFVFAQPMGVIGGIDMAYAGVVRKMDGAAIEHALDNGAVVLIPPLAVSAAGQVYQLCMQEIAQAAALSVRAEKLVFLIDEDGIVNTEGVLFSELTAEEARRLCRDGQIPAAQQTLLATAIDTVEQGISRVQILSGRQNGALLGELFTRNGAGTAIAQTPFVRIRAAHTDDIADLAALIEPLAEQGILLPRSRDYFAQHVHRFYLLEHDRQIYGCAELKTFDDAPSDAELGCLAVSPNARDGGCGELLLAHLVCEAKSQGKTRLFALSTRAADWFTERGFLPAQAADLPPQRQAQYHQQARQSKIFVLPLD</sequence>
<evidence type="ECO:0000256" key="4">
    <source>
        <dbReference type="ARBA" id="ARBA00023315"/>
    </source>
</evidence>
<dbReference type="Pfam" id="PF00696">
    <property type="entry name" value="AA_kinase"/>
    <property type="match status" value="1"/>
</dbReference>
<evidence type="ECO:0000313" key="8">
    <source>
        <dbReference type="EMBL" id="EGC17492.1"/>
    </source>
</evidence>